<dbReference type="Pfam" id="PF10722">
    <property type="entry name" value="YbjN"/>
    <property type="match status" value="1"/>
</dbReference>
<accession>A0ABX7MBP7</accession>
<dbReference type="Proteomes" id="UP000663570">
    <property type="component" value="Chromosome"/>
</dbReference>
<dbReference type="RefSeq" id="WP_206254506.1">
    <property type="nucleotide sequence ID" value="NZ_CP071060.1"/>
</dbReference>
<proteinExistence type="predicted"/>
<dbReference type="EMBL" id="CP071060">
    <property type="protein sequence ID" value="QSI76922.1"/>
    <property type="molecule type" value="Genomic_DNA"/>
</dbReference>
<gene>
    <name evidence="1" type="ORF">JY500_21155</name>
</gene>
<organism evidence="1 2">
    <name type="scientific">Niveibacterium microcysteis</name>
    <dbReference type="NCBI Taxonomy" id="2811415"/>
    <lineage>
        <taxon>Bacteria</taxon>
        <taxon>Pseudomonadati</taxon>
        <taxon>Pseudomonadota</taxon>
        <taxon>Betaproteobacteria</taxon>
        <taxon>Rhodocyclales</taxon>
        <taxon>Rhodocyclaceae</taxon>
        <taxon>Niveibacterium</taxon>
    </lineage>
</organism>
<evidence type="ECO:0000313" key="2">
    <source>
        <dbReference type="Proteomes" id="UP000663570"/>
    </source>
</evidence>
<reference evidence="1 2" key="1">
    <citation type="submission" date="2021-02" db="EMBL/GenBank/DDBJ databases">
        <title>Niveibacterium changnyeongensis HC41.</title>
        <authorList>
            <person name="Kang M."/>
        </authorList>
    </citation>
    <scope>NUCLEOTIDE SEQUENCE [LARGE SCALE GENOMIC DNA]</scope>
    <source>
        <strain evidence="1 2">HC41</strain>
    </source>
</reference>
<evidence type="ECO:0000313" key="1">
    <source>
        <dbReference type="EMBL" id="QSI76922.1"/>
    </source>
</evidence>
<dbReference type="InterPro" id="IPR019660">
    <property type="entry name" value="Put_sensory_transdc_reg_YbjN"/>
</dbReference>
<keyword evidence="2" id="KW-1185">Reference proteome</keyword>
<protein>
    <submittedName>
        <fullName evidence="1">YbjN domain-containing protein</fullName>
    </submittedName>
</protein>
<name>A0ABX7MBP7_9RHOO</name>
<sequence>MSTGYFAREAVTRDTLYEILDAALMEVEIDGDGDVLVREGIVCYVLLPEPEHDRITLAAQYSFMDDVPHLARLECANRINREYVLVRAAIDERGKLRFSYHLLLAGGITARQIALSVKRFCAICPQAIAEHAAGLLE</sequence>